<comment type="caution">
    <text evidence="3">The sequence shown here is derived from an EMBL/GenBank/DDBJ whole genome shotgun (WGS) entry which is preliminary data.</text>
</comment>
<keyword evidence="4" id="KW-1185">Reference proteome</keyword>
<dbReference type="EMBL" id="AGNL01034306">
    <property type="protein sequence ID" value="EJK55316.1"/>
    <property type="molecule type" value="Genomic_DNA"/>
</dbReference>
<feature type="compositionally biased region" description="Low complexity" evidence="1">
    <location>
        <begin position="47"/>
        <end position="58"/>
    </location>
</feature>
<dbReference type="OrthoDB" id="10683153at2759"/>
<evidence type="ECO:0000313" key="4">
    <source>
        <dbReference type="Proteomes" id="UP000266841"/>
    </source>
</evidence>
<organism evidence="3 4">
    <name type="scientific">Thalassiosira oceanica</name>
    <name type="common">Marine diatom</name>
    <dbReference type="NCBI Taxonomy" id="159749"/>
    <lineage>
        <taxon>Eukaryota</taxon>
        <taxon>Sar</taxon>
        <taxon>Stramenopiles</taxon>
        <taxon>Ochrophyta</taxon>
        <taxon>Bacillariophyta</taxon>
        <taxon>Coscinodiscophyceae</taxon>
        <taxon>Thalassiosirophycidae</taxon>
        <taxon>Thalassiosirales</taxon>
        <taxon>Thalassiosiraceae</taxon>
        <taxon>Thalassiosira</taxon>
    </lineage>
</organism>
<feature type="compositionally biased region" description="Acidic residues" evidence="1">
    <location>
        <begin position="59"/>
        <end position="69"/>
    </location>
</feature>
<keyword evidence="2" id="KW-1133">Transmembrane helix</keyword>
<feature type="compositionally biased region" description="Polar residues" evidence="1">
    <location>
        <begin position="112"/>
        <end position="123"/>
    </location>
</feature>
<dbReference type="OMA" id="HRSVEFI"/>
<feature type="region of interest" description="Disordered" evidence="1">
    <location>
        <begin position="414"/>
        <end position="437"/>
    </location>
</feature>
<reference evidence="3 4" key="1">
    <citation type="journal article" date="2012" name="Genome Biol.">
        <title>Genome and low-iron response of an oceanic diatom adapted to chronic iron limitation.</title>
        <authorList>
            <person name="Lommer M."/>
            <person name="Specht M."/>
            <person name="Roy A.S."/>
            <person name="Kraemer L."/>
            <person name="Andreson R."/>
            <person name="Gutowska M.A."/>
            <person name="Wolf J."/>
            <person name="Bergner S.V."/>
            <person name="Schilhabel M.B."/>
            <person name="Klostermeier U.C."/>
            <person name="Beiko R.G."/>
            <person name="Rosenstiel P."/>
            <person name="Hippler M."/>
            <person name="Laroche J."/>
        </authorList>
    </citation>
    <scope>NUCLEOTIDE SEQUENCE [LARGE SCALE GENOMIC DNA]</scope>
    <source>
        <strain evidence="3 4">CCMP1005</strain>
    </source>
</reference>
<feature type="region of interest" description="Disordered" evidence="1">
    <location>
        <begin position="302"/>
        <end position="337"/>
    </location>
</feature>
<evidence type="ECO:0000313" key="3">
    <source>
        <dbReference type="EMBL" id="EJK55316.1"/>
    </source>
</evidence>
<feature type="compositionally biased region" description="Low complexity" evidence="1">
    <location>
        <begin position="316"/>
        <end position="329"/>
    </location>
</feature>
<feature type="compositionally biased region" description="Low complexity" evidence="1">
    <location>
        <begin position="21"/>
        <end position="32"/>
    </location>
</feature>
<accession>K0S2T8</accession>
<feature type="transmembrane region" description="Helical" evidence="2">
    <location>
        <begin position="347"/>
        <end position="370"/>
    </location>
</feature>
<keyword evidence="2" id="KW-0812">Transmembrane</keyword>
<dbReference type="Proteomes" id="UP000266841">
    <property type="component" value="Unassembled WGS sequence"/>
</dbReference>
<gene>
    <name evidence="3" type="ORF">THAOC_24960</name>
</gene>
<sequence length="500" mass="50377">GGLDVVDAEPAPGEPSPPAAAPASESSDATTVESDESEVESDESTESAETVSTVADLGGDVDDGEEETDQVSGSDSEGDSPAESASGAETATPPIDDGSDGSGDGVTDEEQTNATPAPSSGATTVPEEDSPPNPPPRPEGLCPSTTAEAFDGSTNVVVGYRYAILTGDGEDVGAAVSEIENVIQRSLLQDKCQAEGVTMMRRARMLQDGAAAANVEYLAFSPNPADQVSGDGCGGEESLPPVPEGNGQVCSLIEGRLTASIPPGADEEAARDDVEASVEAVLSDPGSFAGLPVESVSILASDATSDPSGGNGLVFGEATEGEQGTTELGSGDGKSGDGKNGGLSTTLIAVIAAAGGVVLLSIVALAVVLVRRRGRKRRDAEAGLFQEFPDEEFTPPSDYSDNFAPRAWSGLPFSGGGSSVKSSGSRPPPPSTPPPGIILNELDEISLASNRRSKFAPSQIAAPGSTASGGSGGSHRSVEFIRAGQSFSSRSHQPEDTVDL</sequence>
<dbReference type="eggNOG" id="ENOG502R1A0">
    <property type="taxonomic scope" value="Eukaryota"/>
</dbReference>
<evidence type="ECO:0000256" key="2">
    <source>
        <dbReference type="SAM" id="Phobius"/>
    </source>
</evidence>
<protein>
    <submittedName>
        <fullName evidence="3">Uncharacterized protein</fullName>
    </submittedName>
</protein>
<feature type="compositionally biased region" description="Acidic residues" evidence="1">
    <location>
        <begin position="33"/>
        <end position="46"/>
    </location>
</feature>
<proteinExistence type="predicted"/>
<feature type="region of interest" description="Disordered" evidence="1">
    <location>
        <begin position="453"/>
        <end position="500"/>
    </location>
</feature>
<feature type="non-terminal residue" evidence="3">
    <location>
        <position position="1"/>
    </location>
</feature>
<feature type="region of interest" description="Disordered" evidence="1">
    <location>
        <begin position="1"/>
        <end position="142"/>
    </location>
</feature>
<feature type="compositionally biased region" description="Pro residues" evidence="1">
    <location>
        <begin position="426"/>
        <end position="436"/>
    </location>
</feature>
<evidence type="ECO:0000256" key="1">
    <source>
        <dbReference type="SAM" id="MobiDB-lite"/>
    </source>
</evidence>
<name>K0S2T8_THAOC</name>
<keyword evidence="2" id="KW-0472">Membrane</keyword>
<dbReference type="AlphaFoldDB" id="K0S2T8"/>